<proteinExistence type="predicted"/>
<feature type="region of interest" description="Disordered" evidence="1">
    <location>
        <begin position="40"/>
        <end position="162"/>
    </location>
</feature>
<name>A0A1N6E0L3_9GAMM</name>
<reference evidence="3 4" key="1">
    <citation type="submission" date="2016-11" db="EMBL/GenBank/DDBJ databases">
        <authorList>
            <person name="Jaros S."/>
            <person name="Januszkiewicz K."/>
            <person name="Wedrychowicz H."/>
        </authorList>
    </citation>
    <scope>NUCLEOTIDE SEQUENCE [LARGE SCALE GENOMIC DNA]</scope>
    <source>
        <strain evidence="3 4">ACAM 239</strain>
    </source>
</reference>
<feature type="compositionally biased region" description="Acidic residues" evidence="1">
    <location>
        <begin position="147"/>
        <end position="162"/>
    </location>
</feature>
<dbReference type="EMBL" id="FSQX01000001">
    <property type="protein sequence ID" value="SIN76556.1"/>
    <property type="molecule type" value="Genomic_DNA"/>
</dbReference>
<dbReference type="AlphaFoldDB" id="A0A1N6E0L3"/>
<dbReference type="Proteomes" id="UP000185024">
    <property type="component" value="Unassembled WGS sequence"/>
</dbReference>
<evidence type="ECO:0000313" key="4">
    <source>
        <dbReference type="Proteomes" id="UP000185024"/>
    </source>
</evidence>
<feature type="chain" id="PRO_5012590970" evidence="2">
    <location>
        <begin position="35"/>
        <end position="162"/>
    </location>
</feature>
<feature type="compositionally biased region" description="Low complexity" evidence="1">
    <location>
        <begin position="112"/>
        <end position="129"/>
    </location>
</feature>
<organism evidence="3 4">
    <name type="scientific">Vreelandella aquamarina</name>
    <dbReference type="NCBI Taxonomy" id="77097"/>
    <lineage>
        <taxon>Bacteria</taxon>
        <taxon>Pseudomonadati</taxon>
        <taxon>Pseudomonadota</taxon>
        <taxon>Gammaproteobacteria</taxon>
        <taxon>Oceanospirillales</taxon>
        <taxon>Halomonadaceae</taxon>
        <taxon>Vreelandella</taxon>
    </lineage>
</organism>
<feature type="compositionally biased region" description="Low complexity" evidence="1">
    <location>
        <begin position="76"/>
        <end position="85"/>
    </location>
</feature>
<feature type="signal peptide" evidence="2">
    <location>
        <begin position="1"/>
        <end position="34"/>
    </location>
</feature>
<feature type="compositionally biased region" description="Acidic residues" evidence="1">
    <location>
        <begin position="86"/>
        <end position="95"/>
    </location>
</feature>
<keyword evidence="2" id="KW-0732">Signal</keyword>
<gene>
    <name evidence="3" type="ORF">SAMN05878438_3318</name>
</gene>
<evidence type="ECO:0000256" key="2">
    <source>
        <dbReference type="SAM" id="SignalP"/>
    </source>
</evidence>
<evidence type="ECO:0000313" key="3">
    <source>
        <dbReference type="EMBL" id="SIN76556.1"/>
    </source>
</evidence>
<feature type="compositionally biased region" description="Polar residues" evidence="1">
    <location>
        <begin position="101"/>
        <end position="111"/>
    </location>
</feature>
<accession>A0A1N6E0L3</accession>
<feature type="compositionally biased region" description="Basic and acidic residues" evidence="1">
    <location>
        <begin position="47"/>
        <end position="63"/>
    </location>
</feature>
<sequence>MVRRRRNNHKMEMYMRFNPWLLSFVFGTALMASAASVLAEPETNADSEQHQALDDAALEEKYGIKAGSVQRDEQPSSDMSASEASSAEEDADTAEVDSSTEAKNTGSDTEGSSAETESISTDTESSSTDADSENTEGGTGGTGSAEDAIESGEDEQSNDDNE</sequence>
<evidence type="ECO:0000256" key="1">
    <source>
        <dbReference type="SAM" id="MobiDB-lite"/>
    </source>
</evidence>
<protein>
    <submittedName>
        <fullName evidence="3">Uncharacterized protein</fullName>
    </submittedName>
</protein>